<evidence type="ECO:0000313" key="2">
    <source>
        <dbReference type="EMBL" id="QJH99292.1"/>
    </source>
</evidence>
<dbReference type="EMBL" id="MT144780">
    <property type="protein sequence ID" value="QJH99292.1"/>
    <property type="molecule type" value="Genomic_DNA"/>
</dbReference>
<proteinExistence type="predicted"/>
<dbReference type="AlphaFoldDB" id="A0A6H1ZUI4"/>
<protein>
    <submittedName>
        <fullName evidence="1">Uncharacterized protein</fullName>
    </submittedName>
</protein>
<accession>A0A6H1ZUI4</accession>
<name>A0A6H1ZUI4_9ZZZZ</name>
<sequence>MALLYSAVITDICSQVGDAGEDTYATRAKDHLQAAISQLIKDGNYTEDELPGFITRTAAIKFNVTTHLYTITEAPIKIISVVPKYDATYATTAPYFLKFKELTELGGIHGNKEEQPTDEDVFVIHYGNKLEAIVNVGTSNFVCGTTEVYMFYIKDPDITATATSTDLLTLFRISFLQRAKLIAIQTIKQEDELSN</sequence>
<reference evidence="1" key="1">
    <citation type="submission" date="2020-03" db="EMBL/GenBank/DDBJ databases">
        <title>The deep terrestrial virosphere.</title>
        <authorList>
            <person name="Holmfeldt K."/>
            <person name="Nilsson E."/>
            <person name="Simone D."/>
            <person name="Lopez-Fernandez M."/>
            <person name="Wu X."/>
            <person name="de Brujin I."/>
            <person name="Lundin D."/>
            <person name="Andersson A."/>
            <person name="Bertilsson S."/>
            <person name="Dopson M."/>
        </authorList>
    </citation>
    <scope>NUCLEOTIDE SEQUENCE</scope>
    <source>
        <strain evidence="1">TM448A02028</strain>
        <strain evidence="2">TM448B01544</strain>
    </source>
</reference>
<dbReference type="EMBL" id="MT144247">
    <property type="protein sequence ID" value="QJA51234.1"/>
    <property type="molecule type" value="Genomic_DNA"/>
</dbReference>
<gene>
    <name evidence="1" type="ORF">TM448A02028_0003</name>
    <name evidence="2" type="ORF">TM448B01544_0007</name>
</gene>
<evidence type="ECO:0000313" key="1">
    <source>
        <dbReference type="EMBL" id="QJA51234.1"/>
    </source>
</evidence>
<organism evidence="1">
    <name type="scientific">viral metagenome</name>
    <dbReference type="NCBI Taxonomy" id="1070528"/>
    <lineage>
        <taxon>unclassified sequences</taxon>
        <taxon>metagenomes</taxon>
        <taxon>organismal metagenomes</taxon>
    </lineage>
</organism>